<dbReference type="EMBL" id="CP003218">
    <property type="protein sequence ID" value="AEX05885.1"/>
    <property type="molecule type" value="Genomic_DNA"/>
</dbReference>
<dbReference type="GeneID" id="66559770"/>
<evidence type="ECO:0000259" key="4">
    <source>
        <dbReference type="PROSITE" id="PS50949"/>
    </source>
</evidence>
<protein>
    <submittedName>
        <fullName evidence="5">Transcriptional regulator</fullName>
    </submittedName>
</protein>
<evidence type="ECO:0000256" key="2">
    <source>
        <dbReference type="ARBA" id="ARBA00023125"/>
    </source>
</evidence>
<keyword evidence="3" id="KW-0804">Transcription</keyword>
<evidence type="ECO:0000313" key="6">
    <source>
        <dbReference type="Proteomes" id="UP000007843"/>
    </source>
</evidence>
<dbReference type="PRINTS" id="PR00035">
    <property type="entry name" value="HTHGNTR"/>
</dbReference>
<dbReference type="GO" id="GO:0003677">
    <property type="term" value="F:DNA binding"/>
    <property type="evidence" value="ECO:0007669"/>
    <property type="project" value="UniProtKB-KW"/>
</dbReference>
<dbReference type="SUPFAM" id="SSF46785">
    <property type="entry name" value="Winged helix' DNA-binding domain"/>
    <property type="match status" value="1"/>
</dbReference>
<dbReference type="PANTHER" id="PTHR44846">
    <property type="entry name" value="MANNOSYL-D-GLYCERATE TRANSPORT/METABOLISM SYSTEM REPRESSOR MNGR-RELATED"/>
    <property type="match status" value="1"/>
</dbReference>
<dbReference type="SMART" id="SM00345">
    <property type="entry name" value="HTH_GNTR"/>
    <property type="match status" value="1"/>
</dbReference>
<dbReference type="InterPro" id="IPR000524">
    <property type="entry name" value="Tscrpt_reg_HTH_GntR"/>
</dbReference>
<accession>A0A0H3HBQ8</accession>
<dbReference type="KEGG" id="kox:KOX_20825"/>
<proteinExistence type="predicted"/>
<evidence type="ECO:0000313" key="5">
    <source>
        <dbReference type="EMBL" id="AEX05885.1"/>
    </source>
</evidence>
<dbReference type="Pfam" id="PF00392">
    <property type="entry name" value="GntR"/>
    <property type="match status" value="1"/>
</dbReference>
<dbReference type="GO" id="GO:0045892">
    <property type="term" value="P:negative regulation of DNA-templated transcription"/>
    <property type="evidence" value="ECO:0007669"/>
    <property type="project" value="TreeGrafter"/>
</dbReference>
<dbReference type="InterPro" id="IPR036388">
    <property type="entry name" value="WH-like_DNA-bd_sf"/>
</dbReference>
<keyword evidence="1" id="KW-0805">Transcription regulation</keyword>
<dbReference type="PANTHER" id="PTHR44846:SF17">
    <property type="entry name" value="GNTR-FAMILY TRANSCRIPTIONAL REGULATOR"/>
    <property type="match status" value="1"/>
</dbReference>
<dbReference type="CDD" id="cd07377">
    <property type="entry name" value="WHTH_GntR"/>
    <property type="match status" value="1"/>
</dbReference>
<dbReference type="Gene3D" id="1.10.10.10">
    <property type="entry name" value="Winged helix-like DNA-binding domain superfamily/Winged helix DNA-binding domain"/>
    <property type="match status" value="1"/>
</dbReference>
<dbReference type="SUPFAM" id="SSF64288">
    <property type="entry name" value="Chorismate lyase-like"/>
    <property type="match status" value="1"/>
</dbReference>
<dbReference type="PROSITE" id="PS50949">
    <property type="entry name" value="HTH_GNTR"/>
    <property type="match status" value="1"/>
</dbReference>
<dbReference type="Pfam" id="PF07702">
    <property type="entry name" value="UTRA"/>
    <property type="match status" value="1"/>
</dbReference>
<dbReference type="GO" id="GO:0003700">
    <property type="term" value="F:DNA-binding transcription factor activity"/>
    <property type="evidence" value="ECO:0007669"/>
    <property type="project" value="InterPro"/>
</dbReference>
<gene>
    <name evidence="5" type="ordered locus">KOX_20825</name>
</gene>
<reference evidence="5 6" key="1">
    <citation type="journal article" date="2012" name="J. Bacteriol.">
        <title>Complete genome sequence of Klebsiella oxytoca KCTC 1686, used in production of 2,3-butanediol.</title>
        <authorList>
            <person name="Shin S.H."/>
            <person name="Kim S."/>
            <person name="Kim J.Y."/>
            <person name="Lee S."/>
            <person name="Um Y."/>
            <person name="Oh M.K."/>
            <person name="Kim Y.R."/>
            <person name="Lee J."/>
            <person name="Yang K.S."/>
        </authorList>
    </citation>
    <scope>NUCLEOTIDE SEQUENCE [LARGE SCALE GENOMIC DNA]</scope>
    <source>
        <strain evidence="6">ATCC 8724 / DSM 4798 / JCM 20051 / NBRC 3318 / NRRL B-199 / KCTC 1686</strain>
    </source>
</reference>
<dbReference type="InterPro" id="IPR011663">
    <property type="entry name" value="UTRA"/>
</dbReference>
<feature type="domain" description="HTH gntR-type" evidence="4">
    <location>
        <begin position="7"/>
        <end position="73"/>
    </location>
</feature>
<dbReference type="InterPro" id="IPR036390">
    <property type="entry name" value="WH_DNA-bd_sf"/>
</dbReference>
<dbReference type="InterPro" id="IPR028978">
    <property type="entry name" value="Chorismate_lyase_/UTRA_dom_sf"/>
</dbReference>
<dbReference type="SMART" id="SM00866">
    <property type="entry name" value="UTRA"/>
    <property type="match status" value="1"/>
</dbReference>
<evidence type="ECO:0000256" key="1">
    <source>
        <dbReference type="ARBA" id="ARBA00023015"/>
    </source>
</evidence>
<sequence length="251" mass="28056">MFESDGLPLYLRIKDVILQRILSFTYDDKLPGELLLAGEFKVARGTIKQAIDSLASIGMVYREQGKGTFINRDALQKYYTDLPDVLTTFAPPGEIAVEVLSLISTMADRQVAEQMGLDLGCQLMRLERLLVQGDRPVGHVLTWLNGRIYNDLSHVDGSRSLYKQLRETFGYSPANATERYTPVCCDSRTAGLLNIEPGQALFRIERVARDLDDVVLEYSVTHTLDASLSLQIATSQSSMSQQWACTIEKGR</sequence>
<organism evidence="5 6">
    <name type="scientific">Klebsiella michiganensis (strain ATCC 8724 / DSM 4798 / JCM 20051 / NBRC 3318 / NRRL B-199 / KCTC 1686 / BUCSAV 143 / CCM 1901)</name>
    <dbReference type="NCBI Taxonomy" id="1006551"/>
    <lineage>
        <taxon>Bacteria</taxon>
        <taxon>Pseudomonadati</taxon>
        <taxon>Pseudomonadota</taxon>
        <taxon>Gammaproteobacteria</taxon>
        <taxon>Enterobacterales</taxon>
        <taxon>Enterobacteriaceae</taxon>
        <taxon>Klebsiella/Raoultella group</taxon>
        <taxon>Klebsiella</taxon>
    </lineage>
</organism>
<dbReference type="RefSeq" id="WP_004851009.1">
    <property type="nucleotide sequence ID" value="NC_016612.1"/>
</dbReference>
<dbReference type="AlphaFoldDB" id="A0A0H3HBQ8"/>
<evidence type="ECO:0000256" key="3">
    <source>
        <dbReference type="ARBA" id="ARBA00023163"/>
    </source>
</evidence>
<dbReference type="Proteomes" id="UP000007843">
    <property type="component" value="Chromosome"/>
</dbReference>
<dbReference type="InterPro" id="IPR050679">
    <property type="entry name" value="Bact_HTH_transcr_reg"/>
</dbReference>
<keyword evidence="2" id="KW-0238">DNA-binding</keyword>
<dbReference type="Gene3D" id="3.40.1410.10">
    <property type="entry name" value="Chorismate lyase-like"/>
    <property type="match status" value="1"/>
</dbReference>
<dbReference type="HOGENOM" id="CLU_063236_2_1_6"/>
<name>A0A0H3HBQ8_KLEM8</name>